<dbReference type="Gene3D" id="1.10.3730.20">
    <property type="match status" value="1"/>
</dbReference>
<comment type="similarity">
    <text evidence="2">Belongs to the EamA transporter family.</text>
</comment>
<evidence type="ECO:0000313" key="9">
    <source>
        <dbReference type="EMBL" id="KAB7886057.1"/>
    </source>
</evidence>
<evidence type="ECO:0000259" key="7">
    <source>
        <dbReference type="Pfam" id="PF00892"/>
    </source>
</evidence>
<keyword evidence="3 6" id="KW-0812">Transmembrane</keyword>
<feature type="transmembrane region" description="Helical" evidence="6">
    <location>
        <begin position="91"/>
        <end position="115"/>
    </location>
</feature>
<dbReference type="Pfam" id="PF00892">
    <property type="entry name" value="EamA"/>
    <property type="match status" value="2"/>
</dbReference>
<dbReference type="InterPro" id="IPR050638">
    <property type="entry name" value="AA-Vitamin_Transporters"/>
</dbReference>
<feature type="domain" description="EamA" evidence="7">
    <location>
        <begin position="7"/>
        <end position="137"/>
    </location>
</feature>
<dbReference type="PANTHER" id="PTHR32322">
    <property type="entry name" value="INNER MEMBRANE TRANSPORTER"/>
    <property type="match status" value="1"/>
</dbReference>
<evidence type="ECO:0000313" key="8">
    <source>
        <dbReference type="EMBL" id="KAB7883049.1"/>
    </source>
</evidence>
<organism evidence="8 11">
    <name type="scientific">Poseidonibacter ostreae</name>
    <dbReference type="NCBI Taxonomy" id="2654171"/>
    <lineage>
        <taxon>Bacteria</taxon>
        <taxon>Pseudomonadati</taxon>
        <taxon>Campylobacterota</taxon>
        <taxon>Epsilonproteobacteria</taxon>
        <taxon>Campylobacterales</taxon>
        <taxon>Arcobacteraceae</taxon>
        <taxon>Poseidonibacter</taxon>
    </lineage>
</organism>
<keyword evidence="5 6" id="KW-0472">Membrane</keyword>
<protein>
    <submittedName>
        <fullName evidence="8">EamA family transporter</fullName>
    </submittedName>
</protein>
<evidence type="ECO:0000313" key="11">
    <source>
        <dbReference type="Proteomes" id="UP000472839"/>
    </source>
</evidence>
<dbReference type="InterPro" id="IPR037185">
    <property type="entry name" value="EmrE-like"/>
</dbReference>
<evidence type="ECO:0000256" key="6">
    <source>
        <dbReference type="SAM" id="Phobius"/>
    </source>
</evidence>
<comment type="subcellular location">
    <subcellularLocation>
        <location evidence="1">Membrane</location>
        <topology evidence="1">Multi-pass membrane protein</topology>
    </subcellularLocation>
</comment>
<sequence length="297" mass="33198">MNIKLPVIAFISLGIIWGSNFIYMKWATELISPLQIVFLRVFFGFIPVLAYSFYKKSMSLNHFKYSFHFIVMSLLGTTVYYYFFVKASSTLLSGVMGALSGSIPLFAFLLAVLFIKEEKLNIRILGILIGIIGVVLIAKPFNENIFNSNIEGIFDVVFGSLILGSSFVYAKKFITPLKIHFSALTTYQLGFALLTLLLVTDFNGIINIKNDTHIFLGMIIGLSLLGTGLAYILYYYLIEELGAVAASSVTYIPPIVALIIGYFFINEDIDLIDCIGTILIFLGVFIVNNKKEKNEQK</sequence>
<accession>A0A6L4WMV2</accession>
<keyword evidence="10" id="KW-1185">Reference proteome</keyword>
<evidence type="ECO:0000256" key="4">
    <source>
        <dbReference type="ARBA" id="ARBA00022989"/>
    </source>
</evidence>
<evidence type="ECO:0000256" key="3">
    <source>
        <dbReference type="ARBA" id="ARBA00022692"/>
    </source>
</evidence>
<evidence type="ECO:0000256" key="5">
    <source>
        <dbReference type="ARBA" id="ARBA00023136"/>
    </source>
</evidence>
<dbReference type="InterPro" id="IPR000620">
    <property type="entry name" value="EamA_dom"/>
</dbReference>
<proteinExistence type="inferred from homology"/>
<feature type="transmembrane region" description="Helical" evidence="6">
    <location>
        <begin position="122"/>
        <end position="141"/>
    </location>
</feature>
<feature type="domain" description="EamA" evidence="7">
    <location>
        <begin position="152"/>
        <end position="288"/>
    </location>
</feature>
<dbReference type="SUPFAM" id="SSF103481">
    <property type="entry name" value="Multidrug resistance efflux transporter EmrE"/>
    <property type="match status" value="2"/>
</dbReference>
<feature type="transmembrane region" description="Helical" evidence="6">
    <location>
        <begin position="269"/>
        <end position="287"/>
    </location>
</feature>
<dbReference type="PANTHER" id="PTHR32322:SF2">
    <property type="entry name" value="EAMA DOMAIN-CONTAINING PROTEIN"/>
    <property type="match status" value="1"/>
</dbReference>
<comment type="caution">
    <text evidence="8">The sequence shown here is derived from an EMBL/GenBank/DDBJ whole genome shotgun (WGS) entry which is preliminary data.</text>
</comment>
<dbReference type="EMBL" id="WFKK01000108">
    <property type="protein sequence ID" value="KAB7883049.1"/>
    <property type="molecule type" value="Genomic_DNA"/>
</dbReference>
<dbReference type="EMBL" id="WFKJ01000089">
    <property type="protein sequence ID" value="KAB7886057.1"/>
    <property type="molecule type" value="Genomic_DNA"/>
</dbReference>
<dbReference type="Proteomes" id="UP000461010">
    <property type="component" value="Unassembled WGS sequence"/>
</dbReference>
<dbReference type="GO" id="GO:0016020">
    <property type="term" value="C:membrane"/>
    <property type="evidence" value="ECO:0007669"/>
    <property type="project" value="UniProtKB-SubCell"/>
</dbReference>
<feature type="transmembrane region" description="Helical" evidence="6">
    <location>
        <begin position="30"/>
        <end position="53"/>
    </location>
</feature>
<evidence type="ECO:0000256" key="2">
    <source>
        <dbReference type="ARBA" id="ARBA00007362"/>
    </source>
</evidence>
<keyword evidence="4 6" id="KW-1133">Transmembrane helix</keyword>
<evidence type="ECO:0000313" key="10">
    <source>
        <dbReference type="Proteomes" id="UP000461010"/>
    </source>
</evidence>
<name>A0A6L4WMV2_9BACT</name>
<feature type="transmembrane region" description="Helical" evidence="6">
    <location>
        <begin position="7"/>
        <end position="24"/>
    </location>
</feature>
<dbReference type="RefSeq" id="WP_152192331.1">
    <property type="nucleotide sequence ID" value="NZ_WFKI01000097.1"/>
</dbReference>
<reference evidence="10 11" key="1">
    <citation type="submission" date="2019-10" db="EMBL/GenBank/DDBJ databases">
        <title>Poseidonibacter ostreae sp. nov., isolated from the gut of the Ostrea denselamellosa.</title>
        <authorList>
            <person name="Choi A."/>
        </authorList>
    </citation>
    <scope>NUCLEOTIDE SEQUENCE [LARGE SCALE GENOMIC DNA]</scope>
    <source>
        <strain evidence="8 11">SJOD-M-33</strain>
        <strain evidence="9 10">SJOD-M-5</strain>
    </source>
</reference>
<dbReference type="AlphaFoldDB" id="A0A6L4WMV2"/>
<evidence type="ECO:0000256" key="1">
    <source>
        <dbReference type="ARBA" id="ARBA00004141"/>
    </source>
</evidence>
<feature type="transmembrane region" description="Helical" evidence="6">
    <location>
        <begin position="65"/>
        <end position="85"/>
    </location>
</feature>
<feature type="transmembrane region" description="Helical" evidence="6">
    <location>
        <begin position="241"/>
        <end position="263"/>
    </location>
</feature>
<feature type="transmembrane region" description="Helical" evidence="6">
    <location>
        <begin position="214"/>
        <end position="234"/>
    </location>
</feature>
<gene>
    <name evidence="9" type="ORF">GBG18_14835</name>
    <name evidence="8" type="ORF">GBG19_16295</name>
</gene>
<feature type="transmembrane region" description="Helical" evidence="6">
    <location>
        <begin position="153"/>
        <end position="170"/>
    </location>
</feature>
<dbReference type="Proteomes" id="UP000472839">
    <property type="component" value="Unassembled WGS sequence"/>
</dbReference>